<dbReference type="EMBL" id="QMHM01000101">
    <property type="protein sequence ID" value="RAV75433.1"/>
    <property type="molecule type" value="Genomic_DNA"/>
</dbReference>
<name>A0A329P198_9LACT</name>
<dbReference type="Proteomes" id="UP000251923">
    <property type="component" value="Unassembled WGS sequence"/>
</dbReference>
<reference evidence="1 2" key="1">
    <citation type="submission" date="2018-04" db="EMBL/GenBank/DDBJ databases">
        <title>Aerococcus urinae genomes.</title>
        <authorList>
            <person name="Hilt E."/>
            <person name="Gilbert N.M."/>
            <person name="Thomas-White K."/>
            <person name="Putonti C."/>
            <person name="Lewis A.L."/>
            <person name="Visck K.L."/>
            <person name="Wolfe A.J."/>
        </authorList>
    </citation>
    <scope>NUCLEOTIDE SEQUENCE [LARGE SCALE GENOMIC DNA]</scope>
    <source>
        <strain evidence="1 2">UMB7480</strain>
    </source>
</reference>
<comment type="caution">
    <text evidence="1">The sequence shown here is derived from an EMBL/GenBank/DDBJ whole genome shotgun (WGS) entry which is preliminary data.</text>
</comment>
<dbReference type="AlphaFoldDB" id="A0A329P198"/>
<feature type="non-terminal residue" evidence="1">
    <location>
        <position position="1"/>
    </location>
</feature>
<accession>A0A329P198</accession>
<organism evidence="1 2">
    <name type="scientific">Aerococcus urinae</name>
    <dbReference type="NCBI Taxonomy" id="1376"/>
    <lineage>
        <taxon>Bacteria</taxon>
        <taxon>Bacillati</taxon>
        <taxon>Bacillota</taxon>
        <taxon>Bacilli</taxon>
        <taxon>Lactobacillales</taxon>
        <taxon>Aerococcaceae</taxon>
        <taxon>Aerococcus</taxon>
    </lineage>
</organism>
<sequence length="250" mass="27478">IERLMESKGYAARREPSEHAGGKWIYRYASALGGAGTIEIDINYLFRTPLFGVRPMPSAALGDTQAMAVPVLDIHEIVAGKLVALIARRTARDLFDAHRIIAMPDLDWSKVKLGTLMIGASARSFDWRTASVDMIGCDGKDLAAKLITCLPEAYFEPYGGQKGWIDTVTAECRQGLEHLFQFGEGELAFLTGVLEEGIIDAARLDAPEDVRAAIEACPALRWKAQNVKAWKTGGALPAKRGGRRRRRHKE</sequence>
<protein>
    <submittedName>
        <fullName evidence="1">Nucleotidyl transferase AbiEii/AbiGii toxin family protein</fullName>
    </submittedName>
</protein>
<dbReference type="Pfam" id="PF08843">
    <property type="entry name" value="AbiEii"/>
    <property type="match status" value="1"/>
</dbReference>
<evidence type="ECO:0000313" key="2">
    <source>
        <dbReference type="Proteomes" id="UP000251923"/>
    </source>
</evidence>
<dbReference type="InterPro" id="IPR014942">
    <property type="entry name" value="AbiEii"/>
</dbReference>
<keyword evidence="1" id="KW-0808">Transferase</keyword>
<evidence type="ECO:0000313" key="1">
    <source>
        <dbReference type="EMBL" id="RAV75433.1"/>
    </source>
</evidence>
<proteinExistence type="predicted"/>
<gene>
    <name evidence="1" type="ORF">DBT54_10175</name>
</gene>
<dbReference type="GO" id="GO:0016740">
    <property type="term" value="F:transferase activity"/>
    <property type="evidence" value="ECO:0007669"/>
    <property type="project" value="UniProtKB-KW"/>
</dbReference>